<keyword evidence="7 9" id="KW-0560">Oxidoreductase</keyword>
<dbReference type="Gene3D" id="1.10.3730.10">
    <property type="entry name" value="ProC C-terminal domain-like"/>
    <property type="match status" value="1"/>
</dbReference>
<name>A0A0R2AMD0_9LACO</name>
<comment type="function">
    <text evidence="8 9">Catalyzes the reduction of 1-pyrroline-5-carboxylate (PCA) to L-proline.</text>
</comment>
<feature type="domain" description="Pyrroline-5-carboxylate reductase dimerisation" evidence="13">
    <location>
        <begin position="160"/>
        <end position="262"/>
    </location>
</feature>
<feature type="binding site" evidence="11">
    <location>
        <begin position="6"/>
        <end position="11"/>
    </location>
    <ligand>
        <name>NADP(+)</name>
        <dbReference type="ChEBI" id="CHEBI:58349"/>
    </ligand>
</feature>
<dbReference type="SUPFAM" id="SSF48179">
    <property type="entry name" value="6-phosphogluconate dehydrogenase C-terminal domain-like"/>
    <property type="match status" value="1"/>
</dbReference>
<dbReference type="AlphaFoldDB" id="A0A0R2AMD0"/>
<evidence type="ECO:0000259" key="12">
    <source>
        <dbReference type="Pfam" id="PF03807"/>
    </source>
</evidence>
<dbReference type="EMBL" id="AYYP01000018">
    <property type="protein sequence ID" value="KRM65241.1"/>
    <property type="molecule type" value="Genomic_DNA"/>
</dbReference>
<comment type="pathway">
    <text evidence="9">Amino-acid biosynthesis; L-proline biosynthesis; L-proline from L-glutamate 5-semialdehyde: step 1/1.</text>
</comment>
<dbReference type="Pfam" id="PF14748">
    <property type="entry name" value="P5CR_dimer"/>
    <property type="match status" value="1"/>
</dbReference>
<keyword evidence="4 9" id="KW-0028">Amino-acid biosynthesis</keyword>
<evidence type="ECO:0000256" key="2">
    <source>
        <dbReference type="ARBA" id="ARBA00005525"/>
    </source>
</evidence>
<dbReference type="GO" id="GO:0004735">
    <property type="term" value="F:pyrroline-5-carboxylate reductase activity"/>
    <property type="evidence" value="ECO:0007669"/>
    <property type="project" value="UniProtKB-UniRule"/>
</dbReference>
<dbReference type="InterPro" id="IPR029036">
    <property type="entry name" value="P5CR_dimer"/>
</dbReference>
<evidence type="ECO:0000256" key="11">
    <source>
        <dbReference type="PIRSR" id="PIRSR000193-1"/>
    </source>
</evidence>
<evidence type="ECO:0000256" key="9">
    <source>
        <dbReference type="HAMAP-Rule" id="MF_01925"/>
    </source>
</evidence>
<keyword evidence="5 9" id="KW-0641">Proline biosynthesis</keyword>
<dbReference type="UniPathway" id="UPA00098">
    <property type="reaction ID" value="UER00361"/>
</dbReference>
<dbReference type="HAMAP" id="MF_01925">
    <property type="entry name" value="P5C_reductase"/>
    <property type="match status" value="1"/>
</dbReference>
<sequence length="264" mass="27518">MELGFIGLGNMAKAIIAGWLKADAGLATKIKVHSAHKSNYETYAKKWGLTACASNKEVATNSDFIFLAVKPFLLAEVLKEIKPALTENKVLVSMAAGVSLADIAAVVGPSVKLIRIMPNVNAEISMGMTALVANEKVSQAEYQKVEALMASEGEALAVAEKDFSIFSALAGCAPAYVYYFIDALSRAGVKHGLKKSEATKIAAQTVLGSAQKVLSASLSPMDMVDQVCSPGGTTVAGLLAMEEAGFMTAVVKGIDAAVAKDQGK</sequence>
<evidence type="ECO:0000256" key="4">
    <source>
        <dbReference type="ARBA" id="ARBA00022605"/>
    </source>
</evidence>
<keyword evidence="3 9" id="KW-0963">Cytoplasm</keyword>
<feature type="binding site" evidence="11">
    <location>
        <position position="55"/>
    </location>
    <ligand>
        <name>NADPH</name>
        <dbReference type="ChEBI" id="CHEBI:57783"/>
    </ligand>
</feature>
<evidence type="ECO:0000256" key="8">
    <source>
        <dbReference type="ARBA" id="ARBA00058118"/>
    </source>
</evidence>
<dbReference type="GO" id="GO:0005737">
    <property type="term" value="C:cytoplasm"/>
    <property type="evidence" value="ECO:0007669"/>
    <property type="project" value="UniProtKB-SubCell"/>
</dbReference>
<dbReference type="Pfam" id="PF03807">
    <property type="entry name" value="F420_oxidored"/>
    <property type="match status" value="1"/>
</dbReference>
<dbReference type="Gene3D" id="3.40.50.720">
    <property type="entry name" value="NAD(P)-binding Rossmann-like Domain"/>
    <property type="match status" value="1"/>
</dbReference>
<evidence type="ECO:0000313" key="14">
    <source>
        <dbReference type="EMBL" id="KRM65241.1"/>
    </source>
</evidence>
<comment type="catalytic activity">
    <reaction evidence="9">
        <text>L-proline + NAD(+) = (S)-1-pyrroline-5-carboxylate + NADH + 2 H(+)</text>
        <dbReference type="Rhea" id="RHEA:14105"/>
        <dbReference type="ChEBI" id="CHEBI:15378"/>
        <dbReference type="ChEBI" id="CHEBI:17388"/>
        <dbReference type="ChEBI" id="CHEBI:57540"/>
        <dbReference type="ChEBI" id="CHEBI:57945"/>
        <dbReference type="ChEBI" id="CHEBI:60039"/>
        <dbReference type="EC" id="1.5.1.2"/>
    </reaction>
</comment>
<evidence type="ECO:0000259" key="13">
    <source>
        <dbReference type="Pfam" id="PF14748"/>
    </source>
</evidence>
<dbReference type="PANTHER" id="PTHR11645:SF0">
    <property type="entry name" value="PYRROLINE-5-CARBOXYLATE REDUCTASE 3"/>
    <property type="match status" value="1"/>
</dbReference>
<dbReference type="OrthoDB" id="9805754at2"/>
<comment type="catalytic activity">
    <reaction evidence="9">
        <text>L-proline + NADP(+) = (S)-1-pyrroline-5-carboxylate + NADPH + 2 H(+)</text>
        <dbReference type="Rhea" id="RHEA:14109"/>
        <dbReference type="ChEBI" id="CHEBI:15378"/>
        <dbReference type="ChEBI" id="CHEBI:17388"/>
        <dbReference type="ChEBI" id="CHEBI:57783"/>
        <dbReference type="ChEBI" id="CHEBI:58349"/>
        <dbReference type="ChEBI" id="CHEBI:60039"/>
        <dbReference type="EC" id="1.5.1.2"/>
    </reaction>
</comment>
<evidence type="ECO:0000256" key="3">
    <source>
        <dbReference type="ARBA" id="ARBA00022490"/>
    </source>
</evidence>
<comment type="caution">
    <text evidence="14">The sequence shown here is derived from an EMBL/GenBank/DDBJ whole genome shotgun (WGS) entry which is preliminary data.</text>
</comment>
<dbReference type="Proteomes" id="UP000051008">
    <property type="component" value="Unassembled WGS sequence"/>
</dbReference>
<dbReference type="PIRSF" id="PIRSF000193">
    <property type="entry name" value="Pyrrol-5-carb_rd"/>
    <property type="match status" value="1"/>
</dbReference>
<dbReference type="FunFam" id="3.40.50.720:FF:000190">
    <property type="entry name" value="Pyrroline-5-carboxylate reductase"/>
    <property type="match status" value="1"/>
</dbReference>
<feature type="domain" description="Pyrroline-5-carboxylate reductase catalytic N-terminal" evidence="12">
    <location>
        <begin position="3"/>
        <end position="97"/>
    </location>
</feature>
<dbReference type="SUPFAM" id="SSF51735">
    <property type="entry name" value="NAD(P)-binding Rossmann-fold domains"/>
    <property type="match status" value="1"/>
</dbReference>
<evidence type="ECO:0000256" key="7">
    <source>
        <dbReference type="ARBA" id="ARBA00023002"/>
    </source>
</evidence>
<protein>
    <recommendedName>
        <fullName evidence="9 10">Pyrroline-5-carboxylate reductase</fullName>
        <shortName evidence="9">P5C reductase</shortName>
        <shortName evidence="9">P5CR</shortName>
        <ecNumber evidence="9 10">1.5.1.2</ecNumber>
    </recommendedName>
    <alternativeName>
        <fullName evidence="9">PCA reductase</fullName>
    </alternativeName>
</protein>
<keyword evidence="15" id="KW-1185">Reference proteome</keyword>
<dbReference type="InterPro" id="IPR036291">
    <property type="entry name" value="NAD(P)-bd_dom_sf"/>
</dbReference>
<dbReference type="PATRIC" id="fig|1423718.3.peg.1531"/>
<dbReference type="EC" id="1.5.1.2" evidence="9 10"/>
<evidence type="ECO:0000256" key="5">
    <source>
        <dbReference type="ARBA" id="ARBA00022650"/>
    </source>
</evidence>
<gene>
    <name evidence="9" type="primary">proC</name>
    <name evidence="14" type="ORF">FC14_GL001467</name>
</gene>
<reference evidence="14 15" key="1">
    <citation type="journal article" date="2015" name="Genome Announc.">
        <title>Expanding the biotechnology potential of lactobacilli through comparative genomics of 213 strains and associated genera.</title>
        <authorList>
            <person name="Sun Z."/>
            <person name="Harris H.M."/>
            <person name="McCann A."/>
            <person name="Guo C."/>
            <person name="Argimon S."/>
            <person name="Zhang W."/>
            <person name="Yang X."/>
            <person name="Jeffery I.B."/>
            <person name="Cooney J.C."/>
            <person name="Kagawa T.F."/>
            <person name="Liu W."/>
            <person name="Song Y."/>
            <person name="Salvetti E."/>
            <person name="Wrobel A."/>
            <person name="Rasinkangas P."/>
            <person name="Parkhill J."/>
            <person name="Rea M.C."/>
            <person name="O'Sullivan O."/>
            <person name="Ritari J."/>
            <person name="Douillard F.P."/>
            <person name="Paul Ross R."/>
            <person name="Yang R."/>
            <person name="Briner A.E."/>
            <person name="Felis G.E."/>
            <person name="de Vos W.M."/>
            <person name="Barrangou R."/>
            <person name="Klaenhammer T.R."/>
            <person name="Caufield P.W."/>
            <person name="Cui Y."/>
            <person name="Zhang H."/>
            <person name="O'Toole P.W."/>
        </authorList>
    </citation>
    <scope>NUCLEOTIDE SEQUENCE [LARGE SCALE GENOMIC DNA]</scope>
    <source>
        <strain evidence="14 15">DSM 20509</strain>
    </source>
</reference>
<dbReference type="FunFam" id="1.10.3730.10:FF:000001">
    <property type="entry name" value="Pyrroline-5-carboxylate reductase"/>
    <property type="match status" value="1"/>
</dbReference>
<dbReference type="InterPro" id="IPR028939">
    <property type="entry name" value="P5C_Rdtase_cat_N"/>
</dbReference>
<accession>A0A0R2AMD0</accession>
<comment type="subcellular location">
    <subcellularLocation>
        <location evidence="1 9">Cytoplasm</location>
    </subcellularLocation>
</comment>
<comment type="similarity">
    <text evidence="2 9">Belongs to the pyrroline-5-carboxylate reductase family.</text>
</comment>
<dbReference type="InterPro" id="IPR008927">
    <property type="entry name" value="6-PGluconate_DH-like_C_sf"/>
</dbReference>
<dbReference type="InterPro" id="IPR000304">
    <property type="entry name" value="Pyrroline-COOH_reductase"/>
</dbReference>
<dbReference type="GO" id="GO:0055129">
    <property type="term" value="P:L-proline biosynthetic process"/>
    <property type="evidence" value="ECO:0007669"/>
    <property type="project" value="UniProtKB-UniRule"/>
</dbReference>
<dbReference type="NCBIfam" id="TIGR00112">
    <property type="entry name" value="proC"/>
    <property type="match status" value="1"/>
</dbReference>
<feature type="binding site" evidence="11">
    <location>
        <begin position="68"/>
        <end position="71"/>
    </location>
    <ligand>
        <name>NADP(+)</name>
        <dbReference type="ChEBI" id="CHEBI:58349"/>
    </ligand>
</feature>
<keyword evidence="6 9" id="KW-0521">NADP</keyword>
<feature type="binding site" evidence="11">
    <location>
        <position position="34"/>
    </location>
    <ligand>
        <name>NADP(+)</name>
        <dbReference type="ChEBI" id="CHEBI:58349"/>
    </ligand>
</feature>
<proteinExistence type="inferred from homology"/>
<dbReference type="PANTHER" id="PTHR11645">
    <property type="entry name" value="PYRROLINE-5-CARBOXYLATE REDUCTASE"/>
    <property type="match status" value="1"/>
</dbReference>
<evidence type="ECO:0000256" key="1">
    <source>
        <dbReference type="ARBA" id="ARBA00004496"/>
    </source>
</evidence>
<organism evidence="14 15">
    <name type="scientific">Ligilactobacillus agilis DSM 20509</name>
    <dbReference type="NCBI Taxonomy" id="1423718"/>
    <lineage>
        <taxon>Bacteria</taxon>
        <taxon>Bacillati</taxon>
        <taxon>Bacillota</taxon>
        <taxon>Bacilli</taxon>
        <taxon>Lactobacillales</taxon>
        <taxon>Lactobacillaceae</taxon>
        <taxon>Ligilactobacillus</taxon>
    </lineage>
</organism>
<evidence type="ECO:0000313" key="15">
    <source>
        <dbReference type="Proteomes" id="UP000051008"/>
    </source>
</evidence>
<evidence type="ECO:0000256" key="10">
    <source>
        <dbReference type="NCBIfam" id="TIGR00112"/>
    </source>
</evidence>
<dbReference type="RefSeq" id="WP_056976356.1">
    <property type="nucleotide sequence ID" value="NZ_AYYP01000018.1"/>
</dbReference>
<evidence type="ECO:0000256" key="6">
    <source>
        <dbReference type="ARBA" id="ARBA00022857"/>
    </source>
</evidence>